<evidence type="ECO:0000313" key="1">
    <source>
        <dbReference type="EMBL" id="QQK08912.1"/>
    </source>
</evidence>
<proteinExistence type="predicted"/>
<reference evidence="1 2" key="1">
    <citation type="journal article" date="2022" name="Int. J. Syst. Evol. Microbiol.">
        <title>Miniphocaeibacter halophilus sp. nov., an ammonium-tolerant acetate-producing bacterium isolated from a biogas system.</title>
        <authorList>
            <person name="Schnurer A."/>
            <person name="Singh A."/>
            <person name="Bi S."/>
            <person name="Qiao W."/>
            <person name="Westerholm M."/>
        </authorList>
    </citation>
    <scope>NUCLEOTIDE SEQUENCE [LARGE SCALE GENOMIC DNA]</scope>
    <source>
        <strain evidence="1 2">AMB_01</strain>
    </source>
</reference>
<accession>A0AC61MTN8</accession>
<gene>
    <name evidence="1" type="primary">dnaA</name>
    <name evidence="1" type="ORF">JFY71_05080</name>
</gene>
<sequence length="464" mass="52799">MDLNLIWTEFLSGLEVNMSDVAFNTWIEPLEPIKLISSELIISAPNGFTKKMIESKYLNDMIGILSIILKKDATIKIILPTDNTYKQYQVRTKPGGQQYFADLTENNNGKKPIDVEKIKMEQMLNPKYTFDTFVKGKSNEFALSAALAVSKNPASAYNPLFIYGGPGLGKTHLMQACAHEIIDHNPEAKVVYLSSEKFVNELISSIGDRSNKKNSAFRNKYRNIDVLLIDDIQFIAGKTGTQEEFFHTFNDLYAQNKQIIISSDKPPKEIKDLEERLISRFEWGLMADIQLPDYETRVAILQAKLNMENANISRDILEYIAMNVKSNIRELEGALMTVIAHSKLLNEPNIDLERAKIALRKVIAENEKRPITLDLIQEIVADQYHITVSDLSSKNRSKQIAYPRQIAMYLCRNLTDSSLIAIANSFNRDHTTIMHGVDKISKDISNDENFEKEINELIDLIKNE</sequence>
<dbReference type="EMBL" id="CP066744">
    <property type="protein sequence ID" value="QQK08912.1"/>
    <property type="molecule type" value="Genomic_DNA"/>
</dbReference>
<keyword evidence="2" id="KW-1185">Reference proteome</keyword>
<protein>
    <submittedName>
        <fullName evidence="1">Chromosomal replication initiator protein DnaA</fullName>
    </submittedName>
</protein>
<organism evidence="1 2">
    <name type="scientific">Miniphocaeibacter halophilus</name>
    <dbReference type="NCBI Taxonomy" id="2931922"/>
    <lineage>
        <taxon>Bacteria</taxon>
        <taxon>Bacillati</taxon>
        <taxon>Bacillota</taxon>
        <taxon>Tissierellia</taxon>
        <taxon>Tissierellales</taxon>
        <taxon>Peptoniphilaceae</taxon>
        <taxon>Miniphocaeibacter</taxon>
    </lineage>
</organism>
<evidence type="ECO:0000313" key="2">
    <source>
        <dbReference type="Proteomes" id="UP000595814"/>
    </source>
</evidence>
<name>A0AC61MTN8_9FIRM</name>
<dbReference type="Proteomes" id="UP000595814">
    <property type="component" value="Chromosome"/>
</dbReference>